<gene>
    <name evidence="2" type="ORF">FN846DRAFT_886013</name>
</gene>
<evidence type="ECO:0000313" key="3">
    <source>
        <dbReference type="Proteomes" id="UP000326924"/>
    </source>
</evidence>
<sequence>MRPTKCVRKDPPAPRHLKKAAPRPTSRLAKPTHELLLEIGQSLTESSDIYHLMRTCRTMRDIFDAQLYSTAVRMRHRLKLMLTRNHAAVRRLLATGALAVDLDVFRQCDHGLVERTQMVYVAVDRLRINYAAQGSALGQLLKEHGVRVRPTGAPTSWEWMMAAFPDWRPVVCVVRVLSDTNGDKDLALVRWELPL</sequence>
<evidence type="ECO:0000313" key="2">
    <source>
        <dbReference type="EMBL" id="KAA8914398.1"/>
    </source>
</evidence>
<dbReference type="InParanoid" id="A0A5J5FB40"/>
<keyword evidence="3" id="KW-1185">Reference proteome</keyword>
<dbReference type="Proteomes" id="UP000326924">
    <property type="component" value="Unassembled WGS sequence"/>
</dbReference>
<organism evidence="2 3">
    <name type="scientific">Sphaerosporella brunnea</name>
    <dbReference type="NCBI Taxonomy" id="1250544"/>
    <lineage>
        <taxon>Eukaryota</taxon>
        <taxon>Fungi</taxon>
        <taxon>Dikarya</taxon>
        <taxon>Ascomycota</taxon>
        <taxon>Pezizomycotina</taxon>
        <taxon>Pezizomycetes</taxon>
        <taxon>Pezizales</taxon>
        <taxon>Pyronemataceae</taxon>
        <taxon>Sphaerosporella</taxon>
    </lineage>
</organism>
<accession>A0A5J5FB40</accession>
<dbReference type="EMBL" id="VXIS01000006">
    <property type="protein sequence ID" value="KAA8914398.1"/>
    <property type="molecule type" value="Genomic_DNA"/>
</dbReference>
<dbReference type="AlphaFoldDB" id="A0A5J5FB40"/>
<feature type="region of interest" description="Disordered" evidence="1">
    <location>
        <begin position="1"/>
        <end position="25"/>
    </location>
</feature>
<proteinExistence type="predicted"/>
<name>A0A5J5FB40_9PEZI</name>
<protein>
    <submittedName>
        <fullName evidence="2">Uncharacterized protein</fullName>
    </submittedName>
</protein>
<comment type="caution">
    <text evidence="2">The sequence shown here is derived from an EMBL/GenBank/DDBJ whole genome shotgun (WGS) entry which is preliminary data.</text>
</comment>
<evidence type="ECO:0000256" key="1">
    <source>
        <dbReference type="SAM" id="MobiDB-lite"/>
    </source>
</evidence>
<reference evidence="2 3" key="1">
    <citation type="submission" date="2019-09" db="EMBL/GenBank/DDBJ databases">
        <title>Draft genome of the ectomycorrhizal ascomycete Sphaerosporella brunnea.</title>
        <authorList>
            <consortium name="DOE Joint Genome Institute"/>
            <person name="Benucci G.M."/>
            <person name="Marozzi G."/>
            <person name="Antonielli L."/>
            <person name="Sanchez S."/>
            <person name="Marco P."/>
            <person name="Wang X."/>
            <person name="Falini L.B."/>
            <person name="Barry K."/>
            <person name="Haridas S."/>
            <person name="Lipzen A."/>
            <person name="Labutti K."/>
            <person name="Grigoriev I.V."/>
            <person name="Murat C."/>
            <person name="Martin F."/>
            <person name="Albertini E."/>
            <person name="Donnini D."/>
            <person name="Bonito G."/>
        </authorList>
    </citation>
    <scope>NUCLEOTIDE SEQUENCE [LARGE SCALE GENOMIC DNA]</scope>
    <source>
        <strain evidence="2 3">Sb_GMNB300</strain>
    </source>
</reference>